<evidence type="ECO:0000313" key="1">
    <source>
        <dbReference type="EMBL" id="KAI3765917.1"/>
    </source>
</evidence>
<accession>A0ACB9F478</accession>
<comment type="caution">
    <text evidence="1">The sequence shown here is derived from an EMBL/GenBank/DDBJ whole genome shotgun (WGS) entry which is preliminary data.</text>
</comment>
<gene>
    <name evidence="1" type="ORF">L2E82_15963</name>
</gene>
<organism evidence="1 2">
    <name type="scientific">Cichorium intybus</name>
    <name type="common">Chicory</name>
    <dbReference type="NCBI Taxonomy" id="13427"/>
    <lineage>
        <taxon>Eukaryota</taxon>
        <taxon>Viridiplantae</taxon>
        <taxon>Streptophyta</taxon>
        <taxon>Embryophyta</taxon>
        <taxon>Tracheophyta</taxon>
        <taxon>Spermatophyta</taxon>
        <taxon>Magnoliopsida</taxon>
        <taxon>eudicotyledons</taxon>
        <taxon>Gunneridae</taxon>
        <taxon>Pentapetalae</taxon>
        <taxon>asterids</taxon>
        <taxon>campanulids</taxon>
        <taxon>Asterales</taxon>
        <taxon>Asteraceae</taxon>
        <taxon>Cichorioideae</taxon>
        <taxon>Cichorieae</taxon>
        <taxon>Cichoriinae</taxon>
        <taxon>Cichorium</taxon>
    </lineage>
</organism>
<keyword evidence="2" id="KW-1185">Reference proteome</keyword>
<reference evidence="1 2" key="2">
    <citation type="journal article" date="2022" name="Mol. Ecol. Resour.">
        <title>The genomes of chicory, endive, great burdock and yacon provide insights into Asteraceae paleo-polyploidization history and plant inulin production.</title>
        <authorList>
            <person name="Fan W."/>
            <person name="Wang S."/>
            <person name="Wang H."/>
            <person name="Wang A."/>
            <person name="Jiang F."/>
            <person name="Liu H."/>
            <person name="Zhao H."/>
            <person name="Xu D."/>
            <person name="Zhang Y."/>
        </authorList>
    </citation>
    <scope>NUCLEOTIDE SEQUENCE [LARGE SCALE GENOMIC DNA]</scope>
    <source>
        <strain evidence="2">cv. Punajuju</strain>
        <tissue evidence="1">Leaves</tissue>
    </source>
</reference>
<evidence type="ECO:0000313" key="2">
    <source>
        <dbReference type="Proteomes" id="UP001055811"/>
    </source>
</evidence>
<dbReference type="EMBL" id="CM042011">
    <property type="protein sequence ID" value="KAI3765917.1"/>
    <property type="molecule type" value="Genomic_DNA"/>
</dbReference>
<protein>
    <submittedName>
        <fullName evidence="1">Uncharacterized protein</fullName>
    </submittedName>
</protein>
<reference evidence="2" key="1">
    <citation type="journal article" date="2022" name="Mol. Ecol. Resour.">
        <title>The genomes of chicory, endive, great burdock and yacon provide insights into Asteraceae palaeo-polyploidization history and plant inulin production.</title>
        <authorList>
            <person name="Fan W."/>
            <person name="Wang S."/>
            <person name="Wang H."/>
            <person name="Wang A."/>
            <person name="Jiang F."/>
            <person name="Liu H."/>
            <person name="Zhao H."/>
            <person name="Xu D."/>
            <person name="Zhang Y."/>
        </authorList>
    </citation>
    <scope>NUCLEOTIDE SEQUENCE [LARGE SCALE GENOMIC DNA]</scope>
    <source>
        <strain evidence="2">cv. Punajuju</strain>
    </source>
</reference>
<proteinExistence type="predicted"/>
<sequence>MGNWLKQFTVWIIHNLDSSLVFVAFQDLLCLKNLKDDCSWLTAHLEEKTKALELLRGENQELRTQYEDMRAKANNVEAENKTLIDRCNFQKMKDYERLNEVQIHVTSRVVLISAMSSFCNSHYLFHQVNASYKGILNKFKASALQKLARQQVDGVVRQSDPGAEHYIETTIPKTCTHRREYRGSNFMLFNDGCHEYYDSSKLKILMVLF</sequence>
<dbReference type="Proteomes" id="UP001055811">
    <property type="component" value="Linkage Group LG03"/>
</dbReference>
<name>A0ACB9F478_CICIN</name>